<name>A0AAN8RUU4_9PEZI</name>
<proteinExistence type="predicted"/>
<keyword evidence="2" id="KW-1185">Reference proteome</keyword>
<dbReference type="Proteomes" id="UP001307849">
    <property type="component" value="Unassembled WGS sequence"/>
</dbReference>
<comment type="caution">
    <text evidence="1">The sequence shown here is derived from an EMBL/GenBank/DDBJ whole genome shotgun (WGS) entry which is preliminary data.</text>
</comment>
<dbReference type="EMBL" id="JAVHJM010000010">
    <property type="protein sequence ID" value="KAK6504252.1"/>
    <property type="molecule type" value="Genomic_DNA"/>
</dbReference>
<protein>
    <recommendedName>
        <fullName evidence="3">BTB domain-containing protein</fullName>
    </recommendedName>
</protein>
<sequence>MGGGTAPSLADFLFDLPFASDLGVSGEEAEKYEEMRYSYYGHFETPDEDVCANSILQFLKGISDPPEPVSTFMTMLAEAGVLTDPALESPTVVDEPGLGQYQPDLHPQLEDLEELFSELESEKYRPKSLDEDLYVEYLRHDGFKLLSAPHYAAFPTDFTIRAGSGSQLCIFHVESQRVKKNSPFFSELLQSGKCGDPGQYSYSSDEHPVAMDWYLAYLYGVPFQLSLPDNKSGPHISFVRSLVNLAINVKCHGLVEDITQELGRSFTYYHWGLDIAPCVMDLYKYHHAHIKKDGNRGIKIAVSQLVDWIIALNADKKLSHLKHFIGENMQTELDLGSGNFLRDLSIALCKVLDSTTQVNSKYLESTSSSECDSTIVVEATEIPDGSNKPRLEQV</sequence>
<evidence type="ECO:0000313" key="1">
    <source>
        <dbReference type="EMBL" id="KAK6504252.1"/>
    </source>
</evidence>
<organism evidence="1 2">
    <name type="scientific">Arthrobotrys conoides</name>
    <dbReference type="NCBI Taxonomy" id="74498"/>
    <lineage>
        <taxon>Eukaryota</taxon>
        <taxon>Fungi</taxon>
        <taxon>Dikarya</taxon>
        <taxon>Ascomycota</taxon>
        <taxon>Pezizomycotina</taxon>
        <taxon>Orbiliomycetes</taxon>
        <taxon>Orbiliales</taxon>
        <taxon>Orbiliaceae</taxon>
        <taxon>Arthrobotrys</taxon>
    </lineage>
</organism>
<gene>
    <name evidence="1" type="ORF">TWF506_002456</name>
</gene>
<evidence type="ECO:0008006" key="3">
    <source>
        <dbReference type="Google" id="ProtNLM"/>
    </source>
</evidence>
<reference evidence="1 2" key="1">
    <citation type="submission" date="2019-10" db="EMBL/GenBank/DDBJ databases">
        <authorList>
            <person name="Palmer J.M."/>
        </authorList>
    </citation>
    <scope>NUCLEOTIDE SEQUENCE [LARGE SCALE GENOMIC DNA]</scope>
    <source>
        <strain evidence="1 2">TWF506</strain>
    </source>
</reference>
<dbReference type="AlphaFoldDB" id="A0AAN8RUU4"/>
<accession>A0AAN8RUU4</accession>
<evidence type="ECO:0000313" key="2">
    <source>
        <dbReference type="Proteomes" id="UP001307849"/>
    </source>
</evidence>